<dbReference type="AlphaFoldDB" id="A0A484HPW2"/>
<accession>A0A484HPW2</accession>
<protein>
    <recommendedName>
        <fullName evidence="2">BsaWI restriction endonuclease type 2 domain-containing protein</fullName>
    </recommendedName>
</protein>
<sequence>MDGNDKQMKPLPEDLQAARQSLDEFSDVARRVLGYLPDIVSKKTESGDYLILSSEVAGTSKFARPVNKELFIFRIEDFDKGYKEFLSILKKIRDKKSVSQEECGLIDSVVYTLQQSVGIGMDFLCNPNSARKHVGNRFEELIRLIVTQLGIENKKMVFKIPYPFEDGEKFYSCETDIIISPHSSMKSNTKSIDQDEVVVSLKTTSKDRMGKIFLDKLLMEKFAGRPVKVVGIFLNDVQRKETEKISHTFVSGLFMVYTKFLTELDGVYFADPPPITRKNPYSDHIWPFSKFLTEDIWKLLSP</sequence>
<dbReference type="EMBL" id="CAACVI010000051">
    <property type="protein sequence ID" value="VEN75353.1"/>
    <property type="molecule type" value="Genomic_DNA"/>
</dbReference>
<evidence type="ECO:0000313" key="1">
    <source>
        <dbReference type="EMBL" id="VEN75353.1"/>
    </source>
</evidence>
<proteinExistence type="predicted"/>
<name>A0A484HPW2_9BACT</name>
<evidence type="ECO:0008006" key="2">
    <source>
        <dbReference type="Google" id="ProtNLM"/>
    </source>
</evidence>
<gene>
    <name evidence="1" type="ORF">EPICR_80044</name>
</gene>
<reference evidence="1" key="1">
    <citation type="submission" date="2019-01" db="EMBL/GenBank/DDBJ databases">
        <authorList>
            <consortium name="Genoscope - CEA"/>
            <person name="William W."/>
        </authorList>
    </citation>
    <scope>NUCLEOTIDE SEQUENCE</scope>
    <source>
        <strain evidence="1">CR-1</strain>
    </source>
</reference>
<organism evidence="1">
    <name type="scientific">uncultured Desulfobacteraceae bacterium</name>
    <dbReference type="NCBI Taxonomy" id="218296"/>
    <lineage>
        <taxon>Bacteria</taxon>
        <taxon>Pseudomonadati</taxon>
        <taxon>Thermodesulfobacteriota</taxon>
        <taxon>Desulfobacteria</taxon>
        <taxon>Desulfobacterales</taxon>
        <taxon>Desulfobacteraceae</taxon>
        <taxon>environmental samples</taxon>
    </lineage>
</organism>